<feature type="non-terminal residue" evidence="1">
    <location>
        <position position="1"/>
    </location>
</feature>
<sequence>RHETINQHPSNLTHDPTATLQEQKTLLHINKGLHQDMQSNSQQHFLSEPVKNISQNASAMQSLSTIDINISTNSTANFSPCKM</sequence>
<accession>A0A0B7C085</accession>
<evidence type="ECO:0000313" key="1">
    <source>
        <dbReference type="EMBL" id="CEK98884.1"/>
    </source>
</evidence>
<dbReference type="AlphaFoldDB" id="A0A0B7C085"/>
<proteinExistence type="predicted"/>
<name>A0A0B7C085_9EUPU</name>
<dbReference type="EMBL" id="HACG01052013">
    <property type="protein sequence ID" value="CEK98884.1"/>
    <property type="molecule type" value="Transcribed_RNA"/>
</dbReference>
<reference evidence="1" key="1">
    <citation type="submission" date="2014-12" db="EMBL/GenBank/DDBJ databases">
        <title>Insight into the proteome of Arion vulgaris.</title>
        <authorList>
            <person name="Aradska J."/>
            <person name="Bulat T."/>
            <person name="Smidak R."/>
            <person name="Sarate P."/>
            <person name="Gangsoo J."/>
            <person name="Sialana F."/>
            <person name="Bilban M."/>
            <person name="Lubec G."/>
        </authorList>
    </citation>
    <scope>NUCLEOTIDE SEQUENCE</scope>
    <source>
        <tissue evidence="1">Skin</tissue>
    </source>
</reference>
<organism evidence="1">
    <name type="scientific">Arion vulgaris</name>
    <dbReference type="NCBI Taxonomy" id="1028688"/>
    <lineage>
        <taxon>Eukaryota</taxon>
        <taxon>Metazoa</taxon>
        <taxon>Spiralia</taxon>
        <taxon>Lophotrochozoa</taxon>
        <taxon>Mollusca</taxon>
        <taxon>Gastropoda</taxon>
        <taxon>Heterobranchia</taxon>
        <taxon>Euthyneura</taxon>
        <taxon>Panpulmonata</taxon>
        <taxon>Eupulmonata</taxon>
        <taxon>Stylommatophora</taxon>
        <taxon>Helicina</taxon>
        <taxon>Arionoidea</taxon>
        <taxon>Arionidae</taxon>
        <taxon>Arion</taxon>
    </lineage>
</organism>
<gene>
    <name evidence="1" type="primary">ORF219883</name>
</gene>
<protein>
    <submittedName>
        <fullName evidence="1">Uncharacterized protein</fullName>
    </submittedName>
</protein>
<feature type="non-terminal residue" evidence="1">
    <location>
        <position position="83"/>
    </location>
</feature>